<dbReference type="EMBL" id="ML976046">
    <property type="protein sequence ID" value="KAF1941526.1"/>
    <property type="molecule type" value="Genomic_DNA"/>
</dbReference>
<proteinExistence type="predicted"/>
<protein>
    <recommendedName>
        <fullName evidence="3">Polysaccharide export protein</fullName>
    </recommendedName>
</protein>
<gene>
    <name evidence="1" type="ORF">EJ02DRAFT_347580</name>
</gene>
<dbReference type="PANTHER" id="PTHR34144">
    <property type="entry name" value="CHROMOSOME 8, WHOLE GENOME SHOTGUN SEQUENCE"/>
    <property type="match status" value="1"/>
</dbReference>
<reference evidence="1" key="1">
    <citation type="journal article" date="2020" name="Stud. Mycol.">
        <title>101 Dothideomycetes genomes: a test case for predicting lifestyles and emergence of pathogens.</title>
        <authorList>
            <person name="Haridas S."/>
            <person name="Albert R."/>
            <person name="Binder M."/>
            <person name="Bloem J."/>
            <person name="Labutti K."/>
            <person name="Salamov A."/>
            <person name="Andreopoulos B."/>
            <person name="Baker S."/>
            <person name="Barry K."/>
            <person name="Bills G."/>
            <person name="Bluhm B."/>
            <person name="Cannon C."/>
            <person name="Castanera R."/>
            <person name="Culley D."/>
            <person name="Daum C."/>
            <person name="Ezra D."/>
            <person name="Gonzalez J."/>
            <person name="Henrissat B."/>
            <person name="Kuo A."/>
            <person name="Liang C."/>
            <person name="Lipzen A."/>
            <person name="Lutzoni F."/>
            <person name="Magnuson J."/>
            <person name="Mondo S."/>
            <person name="Nolan M."/>
            <person name="Ohm R."/>
            <person name="Pangilinan J."/>
            <person name="Park H.-J."/>
            <person name="Ramirez L."/>
            <person name="Alfaro M."/>
            <person name="Sun H."/>
            <person name="Tritt A."/>
            <person name="Yoshinaga Y."/>
            <person name="Zwiers L.-H."/>
            <person name="Turgeon B."/>
            <person name="Goodwin S."/>
            <person name="Spatafora J."/>
            <person name="Crous P."/>
            <person name="Grigoriev I."/>
        </authorList>
    </citation>
    <scope>NUCLEOTIDE SEQUENCE</scope>
    <source>
        <strain evidence="1">CBS 161.51</strain>
    </source>
</reference>
<organism evidence="1 2">
    <name type="scientific">Clathrospora elynae</name>
    <dbReference type="NCBI Taxonomy" id="706981"/>
    <lineage>
        <taxon>Eukaryota</taxon>
        <taxon>Fungi</taxon>
        <taxon>Dikarya</taxon>
        <taxon>Ascomycota</taxon>
        <taxon>Pezizomycotina</taxon>
        <taxon>Dothideomycetes</taxon>
        <taxon>Pleosporomycetidae</taxon>
        <taxon>Pleosporales</taxon>
        <taxon>Diademaceae</taxon>
        <taxon>Clathrospora</taxon>
    </lineage>
</organism>
<dbReference type="AlphaFoldDB" id="A0A6A5SSF8"/>
<keyword evidence="2" id="KW-1185">Reference proteome</keyword>
<dbReference type="InterPro" id="IPR021047">
    <property type="entry name" value="Mannosyltransferase_CMT1"/>
</dbReference>
<sequence length="403" mass="46259">MRNYRRYSLRRLPRAPALRILLLLFLLWDSLYCISLYIHQAAALNAPPPPHNTKRIYIAAQHWNDARLLRNHWNNALVALVQELGTENVYVSIYESGSYDDSKDALRELDAALDSLQVRKSIVLSETSHADEVASQRSEHGWIQTSDGETLMRRIPFLATVRNYVFEPLEKLAEEDERFDLILFLNDVVFTPEDVLRLLDTNGGEYAAACSIDFSKPPYFYDTFALRDSSGHEAVMQTWPYFGSYLSRYAAERLLPVPVASCWNGMVAMPIKPFLGKDPLRFRGVPDSLAASHVEASECCLIHADNRLSTTKGIFLNPNVKVGYNGSSYDAVHSPDVVMSPIHIFVAVWQNRILRWLTSPVFKEWAVRKRVKRWAEVTGEEERGEFCLIDEMQILYERGWKHM</sequence>
<evidence type="ECO:0000313" key="1">
    <source>
        <dbReference type="EMBL" id="KAF1941526.1"/>
    </source>
</evidence>
<dbReference type="PANTHER" id="PTHR34144:SF7">
    <property type="entry name" value="EXPORT PROTEIN (CAP59), PUTATIVE (AFU_ORTHOLOGUE AFUA_7G05020)-RELATED"/>
    <property type="match status" value="1"/>
</dbReference>
<dbReference type="Pfam" id="PF11735">
    <property type="entry name" value="CAP59_mtransfer"/>
    <property type="match status" value="1"/>
</dbReference>
<name>A0A6A5SSF8_9PLEO</name>
<dbReference type="OrthoDB" id="262547at2759"/>
<dbReference type="Proteomes" id="UP000800038">
    <property type="component" value="Unassembled WGS sequence"/>
</dbReference>
<evidence type="ECO:0008006" key="3">
    <source>
        <dbReference type="Google" id="ProtNLM"/>
    </source>
</evidence>
<accession>A0A6A5SSF8</accession>
<evidence type="ECO:0000313" key="2">
    <source>
        <dbReference type="Proteomes" id="UP000800038"/>
    </source>
</evidence>